<proteinExistence type="predicted"/>
<evidence type="ECO:0000256" key="3">
    <source>
        <dbReference type="SAM" id="MobiDB-lite"/>
    </source>
</evidence>
<dbReference type="GO" id="GO:0009506">
    <property type="term" value="C:plasmodesma"/>
    <property type="evidence" value="ECO:0007669"/>
    <property type="project" value="TreeGrafter"/>
</dbReference>
<gene>
    <name evidence="5" type="primary">LOC115727649</name>
</gene>
<dbReference type="Proteomes" id="UP000827889">
    <property type="component" value="Chromosome 11"/>
</dbReference>
<name>A0A8B8MUP9_9MYRT</name>
<feature type="coiled-coil region" evidence="2">
    <location>
        <begin position="250"/>
        <end position="277"/>
    </location>
</feature>
<dbReference type="RefSeq" id="XP_030513764.1">
    <property type="nucleotide sequence ID" value="XM_030657904.2"/>
</dbReference>
<dbReference type="GO" id="GO:0006457">
    <property type="term" value="P:protein folding"/>
    <property type="evidence" value="ECO:0007669"/>
    <property type="project" value="TreeGrafter"/>
</dbReference>
<reference evidence="5" key="1">
    <citation type="submission" date="2025-08" db="UniProtKB">
        <authorList>
            <consortium name="RefSeq"/>
        </authorList>
    </citation>
    <scope>IDENTIFICATION</scope>
    <source>
        <tissue evidence="5">Leaf</tissue>
    </source>
</reference>
<keyword evidence="1" id="KW-0143">Chaperone</keyword>
<organism evidence="4 5">
    <name type="scientific">Rhodamnia argentea</name>
    <dbReference type="NCBI Taxonomy" id="178133"/>
    <lineage>
        <taxon>Eukaryota</taxon>
        <taxon>Viridiplantae</taxon>
        <taxon>Streptophyta</taxon>
        <taxon>Embryophyta</taxon>
        <taxon>Tracheophyta</taxon>
        <taxon>Spermatophyta</taxon>
        <taxon>Magnoliopsida</taxon>
        <taxon>eudicotyledons</taxon>
        <taxon>Gunneridae</taxon>
        <taxon>Pentapetalae</taxon>
        <taxon>rosids</taxon>
        <taxon>malvids</taxon>
        <taxon>Myrtales</taxon>
        <taxon>Myrtaceae</taxon>
        <taxon>Myrtoideae</taxon>
        <taxon>Myrteae</taxon>
        <taxon>Australasian group</taxon>
        <taxon>Rhodamnia</taxon>
    </lineage>
</organism>
<dbReference type="PANTHER" id="PTHR33322">
    <property type="entry name" value="BAG DOMAIN CONTAINING PROTEIN, EXPRESSED"/>
    <property type="match status" value="1"/>
</dbReference>
<keyword evidence="4" id="KW-1185">Reference proteome</keyword>
<dbReference type="InterPro" id="IPR040400">
    <property type="entry name" value="BAG5/6/7/8"/>
</dbReference>
<feature type="compositionally biased region" description="Basic residues" evidence="3">
    <location>
        <begin position="76"/>
        <end position="89"/>
    </location>
</feature>
<dbReference type="PANTHER" id="PTHR33322:SF18">
    <property type="entry name" value="BAG FAMILY MOLECULAR CHAPERONE REGULATOR 8, CHLOROPLASTIC"/>
    <property type="match status" value="1"/>
</dbReference>
<evidence type="ECO:0000256" key="1">
    <source>
        <dbReference type="ARBA" id="ARBA00023186"/>
    </source>
</evidence>
<evidence type="ECO:0000313" key="5">
    <source>
        <dbReference type="RefSeq" id="XP_030513764.1"/>
    </source>
</evidence>
<evidence type="ECO:0000256" key="2">
    <source>
        <dbReference type="SAM" id="Coils"/>
    </source>
</evidence>
<dbReference type="AlphaFoldDB" id="A0A8B8MUP9"/>
<evidence type="ECO:0000313" key="4">
    <source>
        <dbReference type="Proteomes" id="UP000827889"/>
    </source>
</evidence>
<sequence>MAHHHHQHVPPPPTPCCCSSSCCRSGASHHTPPQPLLDPLVEALISRLLQPPPPPPPQEPRKPFPRTHQETSFSQPHHHHPQQQLRHHPHSISSLLDRIEALESSLHSFSISPPSPASGHRRRCCSLRDAAARIIQGHFRAFLVRRSRALRDLEHLASIKSASLALRSSVYASSHLDLDRVSRKITALLLQLDSIQGNSPVIRDSKRKISRDLGCLLEYIDSLAVKRYEISYKAKKCVKSVGGRSKAKDLRDQREVVNNLRTRVERVRELSRALENDAGEEVELEGFHNFGDGEVDNGRVSRASGKRHGVKKVVSFAEDGNVYRIISSKSDEASSSGDDRDGIGGGEVLEDFRELEEMKGSSYVAEDDDDDDEEGEAEKESGESLESSDGEKHQGRVRSGGEVDSGGGYKGQTSKFRFSAPVPEKMESRADLVKNRKNVKIVTSQQ</sequence>
<dbReference type="KEGG" id="rarg:115727649"/>
<accession>A0A8B8MUP9</accession>
<dbReference type="OrthoDB" id="1100735at2759"/>
<feature type="region of interest" description="Disordered" evidence="3">
    <location>
        <begin position="47"/>
        <end position="89"/>
    </location>
</feature>
<dbReference type="GeneID" id="115727649"/>
<keyword evidence="2" id="KW-0175">Coiled coil</keyword>
<feature type="compositionally biased region" description="Acidic residues" evidence="3">
    <location>
        <begin position="365"/>
        <end position="377"/>
    </location>
</feature>
<protein>
    <submittedName>
        <fullName evidence="5">BAG family molecular chaperone regulator 8, chloroplastic</fullName>
    </submittedName>
</protein>
<feature type="region of interest" description="Disordered" evidence="3">
    <location>
        <begin position="355"/>
        <end position="431"/>
    </location>
</feature>